<name>A0AAV8SGI3_9ROSI</name>
<proteinExistence type="predicted"/>
<dbReference type="InterPro" id="IPR036869">
    <property type="entry name" value="J_dom_sf"/>
</dbReference>
<comment type="caution">
    <text evidence="2">The sequence shown here is derived from an EMBL/GenBank/DDBJ whole genome shotgun (WGS) entry which is preliminary data.</text>
</comment>
<reference evidence="2 3" key="1">
    <citation type="submission" date="2021-09" db="EMBL/GenBank/DDBJ databases">
        <title>Genomic insights and catalytic innovation underlie evolution of tropane alkaloids biosynthesis.</title>
        <authorList>
            <person name="Wang Y.-J."/>
            <person name="Tian T."/>
            <person name="Huang J.-P."/>
            <person name="Huang S.-X."/>
        </authorList>
    </citation>
    <scope>NUCLEOTIDE SEQUENCE [LARGE SCALE GENOMIC DNA]</scope>
    <source>
        <strain evidence="2">KIB-2018</strain>
        <tissue evidence="2">Leaf</tissue>
    </source>
</reference>
<keyword evidence="1" id="KW-1133">Transmembrane helix</keyword>
<gene>
    <name evidence="2" type="ORF">K2173_016551</name>
</gene>
<dbReference type="SUPFAM" id="SSF46565">
    <property type="entry name" value="Chaperone J-domain"/>
    <property type="match status" value="1"/>
</dbReference>
<dbReference type="Gene3D" id="1.10.287.110">
    <property type="entry name" value="DnaJ domain"/>
    <property type="match status" value="1"/>
</dbReference>
<keyword evidence="3" id="KW-1185">Reference proteome</keyword>
<keyword evidence="1" id="KW-0812">Transmembrane</keyword>
<dbReference type="GO" id="GO:0009535">
    <property type="term" value="C:chloroplast thylakoid membrane"/>
    <property type="evidence" value="ECO:0007669"/>
    <property type="project" value="InterPro"/>
</dbReference>
<evidence type="ECO:0008006" key="4">
    <source>
        <dbReference type="Google" id="ProtNLM"/>
    </source>
</evidence>
<dbReference type="GO" id="GO:0010598">
    <property type="term" value="C:NAD(P)H dehydrogenase complex (plastoquinone)"/>
    <property type="evidence" value="ECO:0007669"/>
    <property type="project" value="InterPro"/>
</dbReference>
<feature type="transmembrane region" description="Helical" evidence="1">
    <location>
        <begin position="211"/>
        <end position="230"/>
    </location>
</feature>
<accession>A0AAV8SGI3</accession>
<keyword evidence="1" id="KW-0472">Membrane</keyword>
<evidence type="ECO:0000313" key="2">
    <source>
        <dbReference type="EMBL" id="KAJ8751357.1"/>
    </source>
</evidence>
<dbReference type="PANTHER" id="PTHR47726">
    <property type="entry name" value="NAD(P)H-QUINONE OXIDOREDUCTASE SUBUNIT U, CHLOROPLASTIC"/>
    <property type="match status" value="1"/>
</dbReference>
<evidence type="ECO:0000313" key="3">
    <source>
        <dbReference type="Proteomes" id="UP001159364"/>
    </source>
</evidence>
<dbReference type="EMBL" id="JAIWQS010000011">
    <property type="protein sequence ID" value="KAJ8751357.1"/>
    <property type="molecule type" value="Genomic_DNA"/>
</dbReference>
<dbReference type="PANTHER" id="PTHR47726:SF1">
    <property type="entry name" value="NAD(P)H-QUINONE OXIDOREDUCTASE SUBUNIT U, CHLOROPLASTIC"/>
    <property type="match status" value="1"/>
</dbReference>
<dbReference type="FunFam" id="1.10.287.110:FF:000080">
    <property type="entry name" value="NAD(P)H-quinone oxidoreductase subunit U chloroplastic"/>
    <property type="match status" value="1"/>
</dbReference>
<evidence type="ECO:0000256" key="1">
    <source>
        <dbReference type="SAM" id="Phobius"/>
    </source>
</evidence>
<protein>
    <recommendedName>
        <fullName evidence="4">Chaperone DnaJ-domain superfamily protein</fullName>
    </recommendedName>
</protein>
<dbReference type="InterPro" id="IPR044199">
    <property type="entry name" value="NdhU_chloroplastic"/>
</dbReference>
<sequence length="232" mass="25778">MATTTTATSVYFSSQKFSASLPHNQNLCWCVFGNPISSKQKQRITNVVILRSSSTSSDDNAETSSTAAQVLEESEISIEEAPAGAPSLISALNVERALRGIPITDADHYDRLGLQMGCSFQQVTDGYRNKVDELLNQQGLDKEQQNNQLELLKESFLILSSEEERRIYDWSLARSGNPDRYTWPFEVDITQTPADQSPPPQEPEDVGPTRLVGYFILGWILLSFALSIALSR</sequence>
<organism evidence="2 3">
    <name type="scientific">Erythroxylum novogranatense</name>
    <dbReference type="NCBI Taxonomy" id="1862640"/>
    <lineage>
        <taxon>Eukaryota</taxon>
        <taxon>Viridiplantae</taxon>
        <taxon>Streptophyta</taxon>
        <taxon>Embryophyta</taxon>
        <taxon>Tracheophyta</taxon>
        <taxon>Spermatophyta</taxon>
        <taxon>Magnoliopsida</taxon>
        <taxon>eudicotyledons</taxon>
        <taxon>Gunneridae</taxon>
        <taxon>Pentapetalae</taxon>
        <taxon>rosids</taxon>
        <taxon>fabids</taxon>
        <taxon>Malpighiales</taxon>
        <taxon>Erythroxylaceae</taxon>
        <taxon>Erythroxylum</taxon>
    </lineage>
</organism>
<dbReference type="Proteomes" id="UP001159364">
    <property type="component" value="Linkage Group LG11"/>
</dbReference>
<dbReference type="AlphaFoldDB" id="A0AAV8SGI3"/>